<evidence type="ECO:0000313" key="1">
    <source>
        <dbReference type="EMBL" id="SNS61679.1"/>
    </source>
</evidence>
<dbReference type="AlphaFoldDB" id="A0A239FXR6"/>
<gene>
    <name evidence="1" type="ORF">SAMN05421812_101127</name>
</gene>
<evidence type="ECO:0000313" key="2">
    <source>
        <dbReference type="Proteomes" id="UP000198362"/>
    </source>
</evidence>
<keyword evidence="2" id="KW-1185">Reference proteome</keyword>
<organism evidence="1 2">
    <name type="scientific">Asanoa hainanensis</name>
    <dbReference type="NCBI Taxonomy" id="560556"/>
    <lineage>
        <taxon>Bacteria</taxon>
        <taxon>Bacillati</taxon>
        <taxon>Actinomycetota</taxon>
        <taxon>Actinomycetes</taxon>
        <taxon>Micromonosporales</taxon>
        <taxon>Micromonosporaceae</taxon>
        <taxon>Asanoa</taxon>
    </lineage>
</organism>
<name>A0A239FXR6_9ACTN</name>
<protein>
    <submittedName>
        <fullName evidence="1">Uncharacterized protein</fullName>
    </submittedName>
</protein>
<proteinExistence type="predicted"/>
<dbReference type="EMBL" id="FZPH01000001">
    <property type="protein sequence ID" value="SNS61679.1"/>
    <property type="molecule type" value="Genomic_DNA"/>
</dbReference>
<sequence length="44" mass="4650">MHGLDGQLDAVDVKLTAEDGIRPEQTAATRSAAFPYVVPVPILS</sequence>
<reference evidence="1 2" key="1">
    <citation type="submission" date="2017-06" db="EMBL/GenBank/DDBJ databases">
        <authorList>
            <person name="Kim H.J."/>
            <person name="Triplett B.A."/>
        </authorList>
    </citation>
    <scope>NUCLEOTIDE SEQUENCE [LARGE SCALE GENOMIC DNA]</scope>
    <source>
        <strain evidence="1 2">CGMCC 4.5593</strain>
    </source>
</reference>
<dbReference type="Proteomes" id="UP000198362">
    <property type="component" value="Unassembled WGS sequence"/>
</dbReference>
<accession>A0A239FXR6</accession>